<comment type="similarity">
    <text evidence="1">Belongs to the UPF0175 family.</text>
</comment>
<dbReference type="PANTHER" id="PTHR37525">
    <property type="entry name" value="UPF0175 PROTEIN SSL1255"/>
    <property type="match status" value="1"/>
</dbReference>
<reference evidence="2" key="1">
    <citation type="submission" date="2022-08" db="EMBL/GenBank/DDBJ databases">
        <title>Genomic Encyclopedia of Type Strains, Phase V (KMG-V): Genome sequencing to study the core and pangenomes of soil and plant-associated prokaryotes.</title>
        <authorList>
            <person name="Whitman W."/>
        </authorList>
    </citation>
    <scope>NUCLEOTIDE SEQUENCE</scope>
    <source>
        <strain evidence="2">SP3049</strain>
    </source>
</reference>
<comment type="caution">
    <text evidence="2">The sequence shown here is derived from an EMBL/GenBank/DDBJ whole genome shotgun (WGS) entry which is preliminary data.</text>
</comment>
<dbReference type="InterPro" id="IPR052264">
    <property type="entry name" value="UPF0175_domain"/>
</dbReference>
<protein>
    <submittedName>
        <fullName evidence="2">HTH domain antitoxin</fullName>
    </submittedName>
</protein>
<proteinExistence type="inferred from homology"/>
<dbReference type="Pfam" id="PF03683">
    <property type="entry name" value="UPF0175"/>
    <property type="match status" value="1"/>
</dbReference>
<dbReference type="EMBL" id="JANUAE010000014">
    <property type="protein sequence ID" value="MCS3711440.1"/>
    <property type="molecule type" value="Genomic_DNA"/>
</dbReference>
<dbReference type="PANTHER" id="PTHR37525:SF1">
    <property type="entry name" value="UPF0175 PROTEIN SSL1255"/>
    <property type="match status" value="1"/>
</dbReference>
<accession>A0A9X2QAB3</accession>
<evidence type="ECO:0000256" key="1">
    <source>
        <dbReference type="ARBA" id="ARBA00005651"/>
    </source>
</evidence>
<name>A0A9X2QAB3_9BACT</name>
<dbReference type="InterPro" id="IPR005368">
    <property type="entry name" value="UPF0175"/>
</dbReference>
<dbReference type="AlphaFoldDB" id="A0A9X2QAB3"/>
<gene>
    <name evidence="2" type="ORF">GGP61_003073</name>
</gene>
<dbReference type="RefSeq" id="WP_259048189.1">
    <property type="nucleotide sequence ID" value="NZ_JANTZW010000010.1"/>
</dbReference>
<dbReference type="Proteomes" id="UP001155057">
    <property type="component" value="Unassembled WGS sequence"/>
</dbReference>
<organism evidence="2 3">
    <name type="scientific">Salinibacter ruber</name>
    <dbReference type="NCBI Taxonomy" id="146919"/>
    <lineage>
        <taxon>Bacteria</taxon>
        <taxon>Pseudomonadati</taxon>
        <taxon>Rhodothermota</taxon>
        <taxon>Rhodothermia</taxon>
        <taxon>Rhodothermales</taxon>
        <taxon>Salinibacteraceae</taxon>
        <taxon>Salinibacter</taxon>
    </lineage>
</organism>
<evidence type="ECO:0000313" key="2">
    <source>
        <dbReference type="EMBL" id="MCS3711440.1"/>
    </source>
</evidence>
<sequence>MTPSKDVQLSIPRSVADALALPEGRKKEELQRELAISLYREDMLSFGKARELAEMSKHAFGRLLGERGVERHYGPDELAEDLRYARGEVSSHDEGTAD</sequence>
<evidence type="ECO:0000313" key="3">
    <source>
        <dbReference type="Proteomes" id="UP001155057"/>
    </source>
</evidence>